<sequence>MLILPFAILAAALLAPSDAFAWGAGIHLQLGTAVINSLQSINPAIAAVIGEFPHDFLYGCIAADITLGKKFTHYLQHCHRWRIGMKVLEYAWNPPQKACAYGYLSHLAADTVAHNYFVPFKVMRSFSTLTLKHAYWEMRFETFVDRDIWETGKQVARENYKANDALLRNVLSDTIFSFGTNKRIFNSILLVSRLEKWQQVMKTLSDSSSYVLEDEDRFEYLGLAQEAVFDFLNRVEHSRFYLADPTGERALATAEAVRKNLRLLYRSGKLDREDALSQVEAMKWRLKEAIWAPEKLLQILSAE</sequence>
<dbReference type="KEGG" id="gpi:GPICK_11050"/>
<proteinExistence type="predicted"/>
<feature type="chain" id="PRO_5002098998" description="Phospholipase C/D domain-containing protein" evidence="1">
    <location>
        <begin position="22"/>
        <end position="303"/>
    </location>
</feature>
<organism evidence="3 4">
    <name type="scientific">Geobacter pickeringii</name>
    <dbReference type="NCBI Taxonomy" id="345632"/>
    <lineage>
        <taxon>Bacteria</taxon>
        <taxon>Pseudomonadati</taxon>
        <taxon>Thermodesulfobacteriota</taxon>
        <taxon>Desulfuromonadia</taxon>
        <taxon>Geobacterales</taxon>
        <taxon>Geobacteraceae</taxon>
        <taxon>Geobacter</taxon>
    </lineage>
</organism>
<evidence type="ECO:0000259" key="2">
    <source>
        <dbReference type="Pfam" id="PF00882"/>
    </source>
</evidence>
<evidence type="ECO:0000313" key="4">
    <source>
        <dbReference type="Proteomes" id="UP000057609"/>
    </source>
</evidence>
<keyword evidence="4" id="KW-1185">Reference proteome</keyword>
<keyword evidence="1" id="KW-0732">Signal</keyword>
<name>A0A0B5BH33_9BACT</name>
<gene>
    <name evidence="3" type="ORF">GPICK_11050</name>
</gene>
<dbReference type="Proteomes" id="UP000057609">
    <property type="component" value="Chromosome"/>
</dbReference>
<dbReference type="AlphaFoldDB" id="A0A0B5BH33"/>
<dbReference type="InterPro" id="IPR029002">
    <property type="entry name" value="PLPC/GPLD1"/>
</dbReference>
<accession>A0A0B5BH33</accession>
<dbReference type="EMBL" id="CP009788">
    <property type="protein sequence ID" value="AJE03815.1"/>
    <property type="molecule type" value="Genomic_DNA"/>
</dbReference>
<reference evidence="3 4" key="1">
    <citation type="journal article" date="2015" name="Genome Announc.">
        <title>Complete Genome of Geobacter pickeringii G13T, a Metal-Reducing Isolate from Sedimentary Kaolin Deposits.</title>
        <authorList>
            <person name="Badalamenti J.P."/>
            <person name="Bond D.R."/>
        </authorList>
    </citation>
    <scope>NUCLEOTIDE SEQUENCE [LARGE SCALE GENOMIC DNA]</scope>
    <source>
        <strain evidence="3 4">G13</strain>
    </source>
</reference>
<dbReference type="RefSeq" id="WP_039743189.1">
    <property type="nucleotide sequence ID" value="NZ_CP009788.1"/>
</dbReference>
<dbReference type="STRING" id="345632.GPICK_11050"/>
<dbReference type="HOGENOM" id="CLU_073805_0_0_7"/>
<feature type="signal peptide" evidence="1">
    <location>
        <begin position="1"/>
        <end position="21"/>
    </location>
</feature>
<dbReference type="Pfam" id="PF00882">
    <property type="entry name" value="Zn_dep_PLPC"/>
    <property type="match status" value="1"/>
</dbReference>
<evidence type="ECO:0000313" key="3">
    <source>
        <dbReference type="EMBL" id="AJE03815.1"/>
    </source>
</evidence>
<dbReference type="OrthoDB" id="9786483at2"/>
<feature type="domain" description="Phospholipase C/D" evidence="2">
    <location>
        <begin position="27"/>
        <end position="163"/>
    </location>
</feature>
<protein>
    <recommendedName>
        <fullName evidence="2">Phospholipase C/D domain-containing protein</fullName>
    </recommendedName>
</protein>
<evidence type="ECO:0000256" key="1">
    <source>
        <dbReference type="SAM" id="SignalP"/>
    </source>
</evidence>